<accession>A0A645BYC8</accession>
<dbReference type="InterPro" id="IPR043148">
    <property type="entry name" value="TagF_C"/>
</dbReference>
<dbReference type="SUPFAM" id="SSF53756">
    <property type="entry name" value="UDP-Glycosyltransferase/glycogen phosphorylase"/>
    <property type="match status" value="1"/>
</dbReference>
<dbReference type="GO" id="GO:0016020">
    <property type="term" value="C:membrane"/>
    <property type="evidence" value="ECO:0007669"/>
    <property type="project" value="InterPro"/>
</dbReference>
<proteinExistence type="predicted"/>
<evidence type="ECO:0000313" key="1">
    <source>
        <dbReference type="EMBL" id="MPM70510.1"/>
    </source>
</evidence>
<dbReference type="EMBL" id="VSSQ01023517">
    <property type="protein sequence ID" value="MPM70510.1"/>
    <property type="molecule type" value="Genomic_DNA"/>
</dbReference>
<dbReference type="GO" id="GO:0047355">
    <property type="term" value="F:CDP-glycerol glycerophosphotransferase activity"/>
    <property type="evidence" value="ECO:0007669"/>
    <property type="project" value="InterPro"/>
</dbReference>
<dbReference type="Gene3D" id="3.40.50.12580">
    <property type="match status" value="1"/>
</dbReference>
<dbReference type="AlphaFoldDB" id="A0A645BYC8"/>
<name>A0A645BYC8_9ZZZZ</name>
<reference evidence="1" key="1">
    <citation type="submission" date="2019-08" db="EMBL/GenBank/DDBJ databases">
        <authorList>
            <person name="Kucharzyk K."/>
            <person name="Murdoch R.W."/>
            <person name="Higgins S."/>
            <person name="Loffler F."/>
        </authorList>
    </citation>
    <scope>NUCLEOTIDE SEQUENCE</scope>
</reference>
<dbReference type="Pfam" id="PF04464">
    <property type="entry name" value="Glyphos_transf"/>
    <property type="match status" value="1"/>
</dbReference>
<evidence type="ECO:0008006" key="2">
    <source>
        <dbReference type="Google" id="ProtNLM"/>
    </source>
</evidence>
<gene>
    <name evidence="1" type="ORF">SDC9_117465</name>
</gene>
<sequence>MALDKKINYIRGRAKGYWSLPNGKKAFLFLLETLRDLLLQNVSIEVLRQFQNDNNCGSKICRVLFLVQEEAVWPSLQSVYFAMAKDQRFEPKLVYVPSEHQNVTLEEDNLKVYLQMGLPIVNYTNYNLSDDNPDIVFFAKPYNNIPKQFYVSEVEKIVDRLVYIPYGMEITKSLIFYGFQTYLHYRAWKHIVYGEPAKKIGTDYGYRNGENIVVWGHPKADNYLPCKQYDIPREWNNKIHGRKVVLWCPHHTIKPGPECVSTWLDYYKGIFNLFEKKKDLVLLWRPHPLLFGAIVNNGYMTQSELNELILKKTACENIILDRTPDYRASFFISNAMITDGTTFSIEYLYTAKPLMVTAHNFDCFYNFQQMEKSIYIGKSLEDIEHFVKEFSIGKDPLKEKRIEFRRKMFFIPENITTGEYIRDQILHDLESEEKSHAGTII</sequence>
<dbReference type="InterPro" id="IPR007554">
    <property type="entry name" value="Glycerophosphate_synth"/>
</dbReference>
<organism evidence="1">
    <name type="scientific">bioreactor metagenome</name>
    <dbReference type="NCBI Taxonomy" id="1076179"/>
    <lineage>
        <taxon>unclassified sequences</taxon>
        <taxon>metagenomes</taxon>
        <taxon>ecological metagenomes</taxon>
    </lineage>
</organism>
<protein>
    <recommendedName>
        <fullName evidence="2">CDP-glycerol:poly(Glycerophosphate) glycerophosphotransferase</fullName>
    </recommendedName>
</protein>
<comment type="caution">
    <text evidence="1">The sequence shown here is derived from an EMBL/GenBank/DDBJ whole genome shotgun (WGS) entry which is preliminary data.</text>
</comment>